<keyword evidence="2" id="KW-1185">Reference proteome</keyword>
<organism evidence="1 2">
    <name type="scientific">Trichoderma longibrachiatum ATCC 18648</name>
    <dbReference type="NCBI Taxonomy" id="983965"/>
    <lineage>
        <taxon>Eukaryota</taxon>
        <taxon>Fungi</taxon>
        <taxon>Dikarya</taxon>
        <taxon>Ascomycota</taxon>
        <taxon>Pezizomycotina</taxon>
        <taxon>Sordariomycetes</taxon>
        <taxon>Hypocreomycetidae</taxon>
        <taxon>Hypocreales</taxon>
        <taxon>Hypocreaceae</taxon>
        <taxon>Trichoderma</taxon>
    </lineage>
</organism>
<evidence type="ECO:0000313" key="1">
    <source>
        <dbReference type="EMBL" id="PTB74220.1"/>
    </source>
</evidence>
<dbReference type="Proteomes" id="UP000240760">
    <property type="component" value="Unassembled WGS sequence"/>
</dbReference>
<accession>A0A2T4BY08</accession>
<gene>
    <name evidence="1" type="ORF">M440DRAFT_1041992</name>
</gene>
<evidence type="ECO:0000313" key="2">
    <source>
        <dbReference type="Proteomes" id="UP000240760"/>
    </source>
</evidence>
<reference evidence="1 2" key="1">
    <citation type="submission" date="2016-07" db="EMBL/GenBank/DDBJ databases">
        <title>Multiple horizontal gene transfer events from other fungi enriched the ability of initially mycotrophic Trichoderma (Ascomycota) to feed on dead plant biomass.</title>
        <authorList>
            <consortium name="DOE Joint Genome Institute"/>
            <person name="Aerts A."/>
            <person name="Atanasova L."/>
            <person name="Chenthamara K."/>
            <person name="Zhang J."/>
            <person name="Grujic M."/>
            <person name="Henrissat B."/>
            <person name="Kuo A."/>
            <person name="Salamov A."/>
            <person name="Lipzen A."/>
            <person name="Labutti K."/>
            <person name="Barry K."/>
            <person name="Miao Y."/>
            <person name="Rahimi M.J."/>
            <person name="Shen Q."/>
            <person name="Grigoriev I.V."/>
            <person name="Kubicek C.P."/>
            <person name="Druzhinina I.S."/>
        </authorList>
    </citation>
    <scope>NUCLEOTIDE SEQUENCE [LARGE SCALE GENOMIC DNA]</scope>
    <source>
        <strain evidence="1 2">ATCC 18648</strain>
    </source>
</reference>
<sequence>MHPDFFVWHGRQSRKRLLHPARILFPGLLMLLVHVPCDHRQSRTVEKGILQPKPEQPPFRVIVFVVVCSITCVSQ</sequence>
<protein>
    <submittedName>
        <fullName evidence="1">Uncharacterized protein</fullName>
    </submittedName>
</protein>
<dbReference type="AlphaFoldDB" id="A0A2T4BY08"/>
<dbReference type="EMBL" id="KZ679136">
    <property type="protein sequence ID" value="PTB74220.1"/>
    <property type="molecule type" value="Genomic_DNA"/>
</dbReference>
<name>A0A2T4BY08_TRILO</name>
<proteinExistence type="predicted"/>